<evidence type="ECO:0008006" key="4">
    <source>
        <dbReference type="Google" id="ProtNLM"/>
    </source>
</evidence>
<organism evidence="2 3">
    <name type="scientific">Georgenia daeguensis</name>
    <dbReference type="NCBI Taxonomy" id="908355"/>
    <lineage>
        <taxon>Bacteria</taxon>
        <taxon>Bacillati</taxon>
        <taxon>Actinomycetota</taxon>
        <taxon>Actinomycetes</taxon>
        <taxon>Micrococcales</taxon>
        <taxon>Bogoriellaceae</taxon>
        <taxon>Georgenia</taxon>
    </lineage>
</organism>
<keyword evidence="3" id="KW-1185">Reference proteome</keyword>
<comment type="caution">
    <text evidence="2">The sequence shown here is derived from an EMBL/GenBank/DDBJ whole genome shotgun (WGS) entry which is preliminary data.</text>
</comment>
<protein>
    <recommendedName>
        <fullName evidence="4">Fibronectin type-III domain-containing protein</fullName>
    </recommendedName>
</protein>
<gene>
    <name evidence="2" type="ORF">GCM10022262_08300</name>
</gene>
<dbReference type="InterPro" id="IPR013783">
    <property type="entry name" value="Ig-like_fold"/>
</dbReference>
<accession>A0ABP8ER66</accession>
<name>A0ABP8ER66_9MICO</name>
<dbReference type="Proteomes" id="UP001499841">
    <property type="component" value="Unassembled WGS sequence"/>
</dbReference>
<evidence type="ECO:0000313" key="2">
    <source>
        <dbReference type="EMBL" id="GAA4286471.1"/>
    </source>
</evidence>
<sequence>MELAPALAVDLAPDADDPSGTHAIVLVSSTGAVVHATRFTPESSSEEPAEGATAGAPEASFLVVVPADLSSVAEVRLEARGTVLATRRLSPSAPVVGAPAASDGDAGSLEVTWTSSDPDGDPLTHWVLVSADRGASWDAVAADITDTAVPVPRWTLPGGTDLLVRVVVSDGLRSAFATSPLSALPNNPPTVVISSPADGQRATGDQTVVLSATVADPEDGSSDGSPVEWSSDVDGSLGTGAQLLQRADHLSEGTHTITATARDSAGGVASDQVTLHVGRS</sequence>
<evidence type="ECO:0000313" key="3">
    <source>
        <dbReference type="Proteomes" id="UP001499841"/>
    </source>
</evidence>
<dbReference type="RefSeq" id="WP_345038013.1">
    <property type="nucleotide sequence ID" value="NZ_BAABBA010000003.1"/>
</dbReference>
<feature type="region of interest" description="Disordered" evidence="1">
    <location>
        <begin position="258"/>
        <end position="280"/>
    </location>
</feature>
<dbReference type="Gene3D" id="2.60.40.10">
    <property type="entry name" value="Immunoglobulins"/>
    <property type="match status" value="1"/>
</dbReference>
<evidence type="ECO:0000256" key="1">
    <source>
        <dbReference type="SAM" id="MobiDB-lite"/>
    </source>
</evidence>
<proteinExistence type="predicted"/>
<feature type="region of interest" description="Disordered" evidence="1">
    <location>
        <begin position="215"/>
        <end position="237"/>
    </location>
</feature>
<dbReference type="EMBL" id="BAABBA010000003">
    <property type="protein sequence ID" value="GAA4286471.1"/>
    <property type="molecule type" value="Genomic_DNA"/>
</dbReference>
<reference evidence="3" key="1">
    <citation type="journal article" date="2019" name="Int. J. Syst. Evol. Microbiol.">
        <title>The Global Catalogue of Microorganisms (GCM) 10K type strain sequencing project: providing services to taxonomists for standard genome sequencing and annotation.</title>
        <authorList>
            <consortium name="The Broad Institute Genomics Platform"/>
            <consortium name="The Broad Institute Genome Sequencing Center for Infectious Disease"/>
            <person name="Wu L."/>
            <person name="Ma J."/>
        </authorList>
    </citation>
    <scope>NUCLEOTIDE SEQUENCE [LARGE SCALE GENOMIC DNA]</scope>
    <source>
        <strain evidence="3">JCM 17459</strain>
    </source>
</reference>